<dbReference type="GO" id="GO:0004803">
    <property type="term" value="F:transposase activity"/>
    <property type="evidence" value="ECO:0007669"/>
    <property type="project" value="InterPro"/>
</dbReference>
<dbReference type="EMBL" id="AAWL01000027">
    <property type="protein sequence ID" value="EAX46616.1"/>
    <property type="molecule type" value="Genomic_DNA"/>
</dbReference>
<gene>
    <name evidence="2" type="ORF">TcarDRAFT_0518</name>
</gene>
<reference evidence="2 3" key="1">
    <citation type="submission" date="2007-01" db="EMBL/GenBank/DDBJ databases">
        <title>Annotation of the draft genome assembly of Thermosinus carboxydivorans Nor1.</title>
        <authorList>
            <consortium name="US DOE Joint Genome Institute (JGI-ORNL)"/>
            <person name="Larimer F."/>
            <person name="Land M."/>
            <person name="Hauser L."/>
        </authorList>
    </citation>
    <scope>NUCLEOTIDE SEQUENCE [LARGE SCALE GENOMIC DNA]</scope>
    <source>
        <strain evidence="2 3">Nor1</strain>
    </source>
</reference>
<name>A1HTR6_9FIRM</name>
<dbReference type="GO" id="GO:0003677">
    <property type="term" value="F:DNA binding"/>
    <property type="evidence" value="ECO:0007669"/>
    <property type="project" value="InterPro"/>
</dbReference>
<dbReference type="Proteomes" id="UP000005139">
    <property type="component" value="Unassembled WGS sequence"/>
</dbReference>
<reference evidence="2 3" key="2">
    <citation type="submission" date="2007-01" db="EMBL/GenBank/DDBJ databases">
        <title>Sequencing of the draft genome and assembly of Thermosinus carboxydivorans Nor1.</title>
        <authorList>
            <consortium name="US DOE Joint Genome Institute (JGI-PGF)"/>
            <person name="Copeland A."/>
            <person name="Lucas S."/>
            <person name="Lapidus A."/>
            <person name="Barry K."/>
            <person name="Glavina del Rio T."/>
            <person name="Dalin E."/>
            <person name="Tice H."/>
            <person name="Bruce D."/>
            <person name="Pitluck S."/>
            <person name="Richardson P."/>
        </authorList>
    </citation>
    <scope>NUCLEOTIDE SEQUENCE [LARGE SCALE GENOMIC DNA]</scope>
    <source>
        <strain evidence="2 3">Nor1</strain>
    </source>
</reference>
<dbReference type="AlphaFoldDB" id="A1HTR6"/>
<evidence type="ECO:0000259" key="1">
    <source>
        <dbReference type="Pfam" id="PF01548"/>
    </source>
</evidence>
<keyword evidence="3" id="KW-1185">Reference proteome</keyword>
<dbReference type="eggNOG" id="COG3547">
    <property type="taxonomic scope" value="Bacteria"/>
</dbReference>
<protein>
    <recommendedName>
        <fullName evidence="1">Transposase IS110-like N-terminal domain-containing protein</fullName>
    </recommendedName>
</protein>
<dbReference type="Pfam" id="PF01548">
    <property type="entry name" value="DEDD_Tnp_IS110"/>
    <property type="match status" value="1"/>
</dbReference>
<evidence type="ECO:0000313" key="3">
    <source>
        <dbReference type="Proteomes" id="UP000005139"/>
    </source>
</evidence>
<dbReference type="GO" id="GO:0006313">
    <property type="term" value="P:DNA transposition"/>
    <property type="evidence" value="ECO:0007669"/>
    <property type="project" value="InterPro"/>
</dbReference>
<comment type="caution">
    <text evidence="2">The sequence shown here is derived from an EMBL/GenBank/DDBJ whole genome shotgun (WGS) entry which is preliminary data.</text>
</comment>
<sequence>MFPMPSPLFVGIDVSSQDNVVCCLTLQEEKRPLCRFSVANNRPGILEFQDRIVSLVHKHGFDQVLFGLEHTGCYSTHVAMYLQHHLSFDCPETKVYVFNPSLIRDFNEITLPRRSQE</sequence>
<proteinExistence type="predicted"/>
<evidence type="ECO:0000313" key="2">
    <source>
        <dbReference type="EMBL" id="EAX46616.1"/>
    </source>
</evidence>
<organism evidence="2 3">
    <name type="scientific">Thermosinus carboxydivorans Nor1</name>
    <dbReference type="NCBI Taxonomy" id="401526"/>
    <lineage>
        <taxon>Bacteria</taxon>
        <taxon>Bacillati</taxon>
        <taxon>Bacillota</taxon>
        <taxon>Negativicutes</taxon>
        <taxon>Selenomonadales</taxon>
        <taxon>Sporomusaceae</taxon>
        <taxon>Thermosinus</taxon>
    </lineage>
</organism>
<accession>A1HTR6</accession>
<dbReference type="InterPro" id="IPR002525">
    <property type="entry name" value="Transp_IS110-like_N"/>
</dbReference>
<feature type="domain" description="Transposase IS110-like N-terminal" evidence="1">
    <location>
        <begin position="10"/>
        <end position="109"/>
    </location>
</feature>